<dbReference type="PANTHER" id="PTHR45138">
    <property type="entry name" value="REGULATORY COMPONENTS OF SENSORY TRANSDUCTION SYSTEM"/>
    <property type="match status" value="1"/>
</dbReference>
<dbReference type="SUPFAM" id="SSF55073">
    <property type="entry name" value="Nucleotide cyclase"/>
    <property type="match status" value="1"/>
</dbReference>
<protein>
    <recommendedName>
        <fullName evidence="2">diguanylate cyclase</fullName>
        <ecNumber evidence="2">2.7.7.65</ecNumber>
    </recommendedName>
</protein>
<dbReference type="InterPro" id="IPR029787">
    <property type="entry name" value="Nucleotide_cyclase"/>
</dbReference>
<dbReference type="InterPro" id="IPR000160">
    <property type="entry name" value="GGDEF_dom"/>
</dbReference>
<dbReference type="EC" id="2.7.7.65" evidence="2"/>
<evidence type="ECO:0000256" key="3">
    <source>
        <dbReference type="ARBA" id="ARBA00034247"/>
    </source>
</evidence>
<keyword evidence="6" id="KW-1185">Reference proteome</keyword>
<dbReference type="AlphaFoldDB" id="A0A7R6PAK3"/>
<dbReference type="SMART" id="SM00267">
    <property type="entry name" value="GGDEF"/>
    <property type="match status" value="1"/>
</dbReference>
<dbReference type="NCBIfam" id="TIGR00254">
    <property type="entry name" value="GGDEF"/>
    <property type="match status" value="1"/>
</dbReference>
<proteinExistence type="predicted"/>
<dbReference type="KEGG" id="ajp:AMJAP_0999"/>
<dbReference type="OrthoDB" id="9812260at2"/>
<accession>A0A7R6PAK3</accession>
<evidence type="ECO:0000313" key="5">
    <source>
        <dbReference type="EMBL" id="BBB25596.1"/>
    </source>
</evidence>
<evidence type="ECO:0000256" key="1">
    <source>
        <dbReference type="ARBA" id="ARBA00001946"/>
    </source>
</evidence>
<dbReference type="InterPro" id="IPR050469">
    <property type="entry name" value="Diguanylate_Cyclase"/>
</dbReference>
<dbReference type="InterPro" id="IPR025991">
    <property type="entry name" value="Chemoreceptor_zinc-bind_dom"/>
</dbReference>
<dbReference type="CDD" id="cd01949">
    <property type="entry name" value="GGDEF"/>
    <property type="match status" value="1"/>
</dbReference>
<dbReference type="RefSeq" id="WP_019622014.1">
    <property type="nucleotide sequence ID" value="NZ_AP014545.1"/>
</dbReference>
<dbReference type="FunFam" id="3.30.70.270:FF:000001">
    <property type="entry name" value="Diguanylate cyclase domain protein"/>
    <property type="match status" value="1"/>
</dbReference>
<dbReference type="Proteomes" id="UP000595663">
    <property type="component" value="Chromosome"/>
</dbReference>
<dbReference type="InterPro" id="IPR043128">
    <property type="entry name" value="Rev_trsase/Diguanyl_cyclase"/>
</dbReference>
<dbReference type="Pfam" id="PF13682">
    <property type="entry name" value="CZB"/>
    <property type="match status" value="1"/>
</dbReference>
<dbReference type="GO" id="GO:0052621">
    <property type="term" value="F:diguanylate cyclase activity"/>
    <property type="evidence" value="ECO:0007669"/>
    <property type="project" value="UniProtKB-EC"/>
</dbReference>
<reference evidence="5 6" key="1">
    <citation type="journal article" date="2008" name="Int. J. Syst. Evol. Microbiol.">
        <title>Amphritea japonica sp. nov. and Amphritea balenae sp. nov., isolated from the sediment adjacent to sperm whale carcasses off Kagoshima, Japan.</title>
        <authorList>
            <person name="Miyazaki M."/>
            <person name="Nogi Y."/>
            <person name="Fujiwara Y."/>
            <person name="Kawato M."/>
            <person name="Nagahama T."/>
            <person name="Kubokawa K."/>
            <person name="Horikoshi K."/>
        </authorList>
    </citation>
    <scope>NUCLEOTIDE SEQUENCE [LARGE SCALE GENOMIC DNA]</scope>
    <source>
        <strain evidence="5 6">ATCC BAA-1530</strain>
    </source>
</reference>
<gene>
    <name evidence="5" type="ORF">AMJAP_0999</name>
</gene>
<dbReference type="Gene3D" id="1.20.120.30">
    <property type="entry name" value="Aspartate receptor, ligand-binding domain"/>
    <property type="match status" value="1"/>
</dbReference>
<evidence type="ECO:0000313" key="6">
    <source>
        <dbReference type="Proteomes" id="UP000595663"/>
    </source>
</evidence>
<dbReference type="Gene3D" id="3.30.70.270">
    <property type="match status" value="1"/>
</dbReference>
<dbReference type="PANTHER" id="PTHR45138:SF9">
    <property type="entry name" value="DIGUANYLATE CYCLASE DGCM-RELATED"/>
    <property type="match status" value="1"/>
</dbReference>
<organism evidence="5 6">
    <name type="scientific">Amphritea japonica ATCC BAA-1530</name>
    <dbReference type="NCBI Taxonomy" id="1278309"/>
    <lineage>
        <taxon>Bacteria</taxon>
        <taxon>Pseudomonadati</taxon>
        <taxon>Pseudomonadota</taxon>
        <taxon>Gammaproteobacteria</taxon>
        <taxon>Oceanospirillales</taxon>
        <taxon>Oceanospirillaceae</taxon>
        <taxon>Amphritea</taxon>
    </lineage>
</organism>
<comment type="catalytic activity">
    <reaction evidence="3">
        <text>2 GTP = 3',3'-c-di-GMP + 2 diphosphate</text>
        <dbReference type="Rhea" id="RHEA:24898"/>
        <dbReference type="ChEBI" id="CHEBI:33019"/>
        <dbReference type="ChEBI" id="CHEBI:37565"/>
        <dbReference type="ChEBI" id="CHEBI:58805"/>
        <dbReference type="EC" id="2.7.7.65"/>
    </reaction>
</comment>
<dbReference type="Pfam" id="PF00990">
    <property type="entry name" value="GGDEF"/>
    <property type="match status" value="1"/>
</dbReference>
<name>A0A7R6PAK3_9GAMM</name>
<sequence length="332" mass="38771">MIENLLESLHHDDFEALAADIKHSLEAHRKWMQRITTALVTRQTIDEQQFIASDAHLHCHFGRWLTKILKDELFQQGSFLKIEQYHKQLHDDARNIISQLNQGGEIDIEDFEHFMQTQKEFFDMVIMLFEFSVLNKQQFDPTTRLMNRRSVDSVLANEYSRMQRADDYYCCIVMADIDHFKDVNDAWGHDVGDLLLAHTAKLFNNAIRRHDTVSRYGGEEFLFIFPDMTLQQAGTVVDRIRKQLADSSIRHHDNLHRVTASFGVTQLCRFCDIKGSIKRADIAMYAAKEKGRNSTVTIDSQAILEQSSYEHINDNITEIMRQHCRLVPQKNR</sequence>
<evidence type="ECO:0000256" key="2">
    <source>
        <dbReference type="ARBA" id="ARBA00012528"/>
    </source>
</evidence>
<dbReference type="PROSITE" id="PS50887">
    <property type="entry name" value="GGDEF"/>
    <property type="match status" value="1"/>
</dbReference>
<feature type="domain" description="GGDEF" evidence="4">
    <location>
        <begin position="168"/>
        <end position="300"/>
    </location>
</feature>
<evidence type="ECO:0000259" key="4">
    <source>
        <dbReference type="PROSITE" id="PS50887"/>
    </source>
</evidence>
<comment type="cofactor">
    <cofactor evidence="1">
        <name>Mg(2+)</name>
        <dbReference type="ChEBI" id="CHEBI:18420"/>
    </cofactor>
</comment>
<dbReference type="EMBL" id="AP014545">
    <property type="protein sequence ID" value="BBB25596.1"/>
    <property type="molecule type" value="Genomic_DNA"/>
</dbReference>